<comment type="caution">
    <text evidence="2">The sequence shown here is derived from an EMBL/GenBank/DDBJ whole genome shotgun (WGS) entry which is preliminary data.</text>
</comment>
<dbReference type="PRINTS" id="PR00377">
    <property type="entry name" value="IMPHPHTASES"/>
</dbReference>
<dbReference type="AlphaFoldDB" id="A0A1L9QQ82"/>
<dbReference type="SUPFAM" id="SSF56655">
    <property type="entry name" value="Carbohydrate phosphatase"/>
    <property type="match status" value="1"/>
</dbReference>
<dbReference type="InterPro" id="IPR050725">
    <property type="entry name" value="CysQ/Inositol_MonoPase"/>
</dbReference>
<protein>
    <submittedName>
        <fullName evidence="2">3'-phosphoadenosine 5'-phosphosulfate 3'-phosphatase</fullName>
    </submittedName>
</protein>
<evidence type="ECO:0000313" key="3">
    <source>
        <dbReference type="Proteomes" id="UP000183940"/>
    </source>
</evidence>
<gene>
    <name evidence="2" type="ORF">BI308_14750</name>
</gene>
<name>A0A1L9QQ82_9CYAN</name>
<dbReference type="InterPro" id="IPR000760">
    <property type="entry name" value="Inositol_monophosphatase-like"/>
</dbReference>
<dbReference type="STRING" id="1925591.BI308_14750"/>
<comment type="cofactor">
    <cofactor evidence="1">
        <name>Mg(2+)</name>
        <dbReference type="ChEBI" id="CHEBI:18420"/>
    </cofactor>
</comment>
<feature type="binding site" evidence="1">
    <location>
        <position position="91"/>
    </location>
    <ligand>
        <name>Mg(2+)</name>
        <dbReference type="ChEBI" id="CHEBI:18420"/>
        <label>1</label>
        <note>catalytic</note>
    </ligand>
</feature>
<dbReference type="Gene3D" id="3.30.540.10">
    <property type="entry name" value="Fructose-1,6-Bisphosphatase, subunit A, domain 1"/>
    <property type="match status" value="1"/>
</dbReference>
<proteinExistence type="predicted"/>
<dbReference type="CDD" id="cd01637">
    <property type="entry name" value="IMPase_like"/>
    <property type="match status" value="1"/>
</dbReference>
<dbReference type="Proteomes" id="UP000183940">
    <property type="component" value="Unassembled WGS sequence"/>
</dbReference>
<accession>A0A1L9QQ82</accession>
<dbReference type="Pfam" id="PF00459">
    <property type="entry name" value="Inositol_P"/>
    <property type="match status" value="1"/>
</dbReference>
<feature type="binding site" evidence="1">
    <location>
        <position position="219"/>
    </location>
    <ligand>
        <name>Mg(2+)</name>
        <dbReference type="ChEBI" id="CHEBI:18420"/>
        <label>1</label>
        <note>catalytic</note>
    </ligand>
</feature>
<evidence type="ECO:0000256" key="1">
    <source>
        <dbReference type="PIRSR" id="PIRSR600760-2"/>
    </source>
</evidence>
<keyword evidence="3" id="KW-1185">Reference proteome</keyword>
<keyword evidence="1" id="KW-0479">Metal-binding</keyword>
<dbReference type="PANTHER" id="PTHR43028:SF5">
    <property type="entry name" value="3'(2'),5'-BISPHOSPHATE NUCLEOTIDASE 1"/>
    <property type="match status" value="1"/>
</dbReference>
<reference evidence="2" key="1">
    <citation type="submission" date="2016-10" db="EMBL/GenBank/DDBJ databases">
        <title>CRISPR-Cas defence system in Roseofilum reptotaenium: evidence of a bacteriophage-cyanobacterium arms race in the coral black band disease.</title>
        <authorList>
            <person name="Buerger P."/>
            <person name="Wood-Charlson E.M."/>
            <person name="Weynberg K.D."/>
            <person name="Willis B."/>
            <person name="Van Oppen M.J."/>
        </authorList>
    </citation>
    <scope>NUCLEOTIDE SEQUENCE [LARGE SCALE GENOMIC DNA]</scope>
    <source>
        <strain evidence="2">AO1-A</strain>
    </source>
</reference>
<sequence length="289" mass="32597">MDRIASEFNPKITQVLQECGQQIELLSESFEVDQKGPGDYVTNVDRYLDRKLSQVFGGMFPQDGIITEENEASRRLFHQGYEQLWCIDPLDGTEGLVNGRQDYAVMVGLLRDYQPIAGWIYAPARARLYYGGQDWGLFEIRSQELPKAIIPQMPSCPSASFCPVQIGFQDRKRYGQALTQFVPHIQFYSLGSFGLKVLEVIFGRVGLYFYFNRRVKLWDTVGPIALAQRAGLICCDLEGQPLEFSPNAIHPDTLAHEQMIVIGWPEYVEALLPGLQKAVYSVQGAISTS</sequence>
<feature type="binding site" evidence="1">
    <location>
        <position position="68"/>
    </location>
    <ligand>
        <name>Mg(2+)</name>
        <dbReference type="ChEBI" id="CHEBI:18420"/>
        <label>1</label>
        <note>catalytic</note>
    </ligand>
</feature>
<feature type="binding site" evidence="1">
    <location>
        <position position="90"/>
    </location>
    <ligand>
        <name>Mg(2+)</name>
        <dbReference type="ChEBI" id="CHEBI:18420"/>
        <label>2</label>
    </ligand>
</feature>
<dbReference type="EMBL" id="MLAW01000025">
    <property type="protein sequence ID" value="OJJ24824.1"/>
    <property type="molecule type" value="Genomic_DNA"/>
</dbReference>
<dbReference type="PANTHER" id="PTHR43028">
    <property type="entry name" value="3'(2'),5'-BISPHOSPHATE NUCLEOTIDASE 1"/>
    <property type="match status" value="1"/>
</dbReference>
<dbReference type="GO" id="GO:0046872">
    <property type="term" value="F:metal ion binding"/>
    <property type="evidence" value="ECO:0007669"/>
    <property type="project" value="UniProtKB-KW"/>
</dbReference>
<feature type="binding site" evidence="1">
    <location>
        <position position="88"/>
    </location>
    <ligand>
        <name>Mg(2+)</name>
        <dbReference type="ChEBI" id="CHEBI:18420"/>
        <label>1</label>
        <note>catalytic</note>
    </ligand>
</feature>
<evidence type="ECO:0000313" key="2">
    <source>
        <dbReference type="EMBL" id="OJJ24824.1"/>
    </source>
</evidence>
<dbReference type="Gene3D" id="3.40.190.80">
    <property type="match status" value="1"/>
</dbReference>
<organism evidence="2 3">
    <name type="scientific">Roseofilum reptotaenium AO1-A</name>
    <dbReference type="NCBI Taxonomy" id="1925591"/>
    <lineage>
        <taxon>Bacteria</taxon>
        <taxon>Bacillati</taxon>
        <taxon>Cyanobacteriota</taxon>
        <taxon>Cyanophyceae</taxon>
        <taxon>Desertifilales</taxon>
        <taxon>Desertifilaceae</taxon>
        <taxon>Roseofilum</taxon>
    </lineage>
</organism>
<keyword evidence="1" id="KW-0460">Magnesium</keyword>